<reference evidence="2 3" key="1">
    <citation type="journal article" date="2015" name="PLoS Negl. Trop. Dis.">
        <title>Distribution of Plasmids in Distinct Leptospira Pathogenic Species.</title>
        <authorList>
            <person name="Wang Y."/>
            <person name="Zhuang X."/>
            <person name="Zhong Y."/>
            <person name="Zhang C."/>
            <person name="Zhang Y."/>
            <person name="Zeng L."/>
            <person name="Zhu Y."/>
            <person name="He P."/>
            <person name="Dong K."/>
            <person name="Pal U."/>
            <person name="Guo X."/>
            <person name="Qin J."/>
        </authorList>
    </citation>
    <scope>NUCLEOTIDE SEQUENCE [LARGE SCALE GENOMIC DNA]</scope>
    <source>
        <strain evidence="2 3">56604</strain>
    </source>
</reference>
<dbReference type="EMBL" id="CP012029">
    <property type="protein sequence ID" value="ALO26543.1"/>
    <property type="molecule type" value="Genomic_DNA"/>
</dbReference>
<dbReference type="Proteomes" id="UP000058857">
    <property type="component" value="Chromosome 1"/>
</dbReference>
<protein>
    <submittedName>
        <fullName evidence="2">Uncharacterized protein</fullName>
    </submittedName>
</protein>
<proteinExistence type="predicted"/>
<evidence type="ECO:0000313" key="3">
    <source>
        <dbReference type="Proteomes" id="UP000058857"/>
    </source>
</evidence>
<evidence type="ECO:0000256" key="1">
    <source>
        <dbReference type="SAM" id="Phobius"/>
    </source>
</evidence>
<gene>
    <name evidence="2" type="ORF">LBBP_02293</name>
</gene>
<accession>A0A0E3B4R1</accession>
<name>A0A0E3B4R1_LEPBO</name>
<dbReference type="PATRIC" id="fig|280505.15.peg.2243"/>
<keyword evidence="1" id="KW-0472">Membrane</keyword>
<dbReference type="AlphaFoldDB" id="A0A0E3B4R1"/>
<feature type="transmembrane region" description="Helical" evidence="1">
    <location>
        <begin position="53"/>
        <end position="72"/>
    </location>
</feature>
<keyword evidence="1" id="KW-0812">Transmembrane</keyword>
<evidence type="ECO:0000313" key="2">
    <source>
        <dbReference type="EMBL" id="ALO26543.1"/>
    </source>
</evidence>
<sequence length="75" mass="8454">MKFFNAAFYSGPIFFGSVLLLEPVSKLSSVGAALPRLCPQSSECESSHRNRRIGGFLPSFKIVIVLTFLRFWDRL</sequence>
<keyword evidence="1" id="KW-1133">Transmembrane helix</keyword>
<organism evidence="2">
    <name type="scientific">Leptospira borgpetersenii serovar Ballum</name>
    <dbReference type="NCBI Taxonomy" id="280505"/>
    <lineage>
        <taxon>Bacteria</taxon>
        <taxon>Pseudomonadati</taxon>
        <taxon>Spirochaetota</taxon>
        <taxon>Spirochaetia</taxon>
        <taxon>Leptospirales</taxon>
        <taxon>Leptospiraceae</taxon>
        <taxon>Leptospira</taxon>
    </lineage>
</organism>